<dbReference type="InterPro" id="IPR013320">
    <property type="entry name" value="ConA-like_dom_sf"/>
</dbReference>
<gene>
    <name evidence="3" type="ORF">E4N74_00530</name>
</gene>
<dbReference type="EMBL" id="CP038804">
    <property type="protein sequence ID" value="UTY34837.1"/>
    <property type="molecule type" value="Genomic_DNA"/>
</dbReference>
<name>A0AAE9MVZ1_9SPIR</name>
<organism evidence="3 4">
    <name type="scientific">Treponema putidum</name>
    <dbReference type="NCBI Taxonomy" id="221027"/>
    <lineage>
        <taxon>Bacteria</taxon>
        <taxon>Pseudomonadati</taxon>
        <taxon>Spirochaetota</taxon>
        <taxon>Spirochaetia</taxon>
        <taxon>Spirochaetales</taxon>
        <taxon>Treponemataceae</taxon>
        <taxon>Treponema</taxon>
    </lineage>
</organism>
<evidence type="ECO:0000259" key="2">
    <source>
        <dbReference type="PROSITE" id="PS50853"/>
    </source>
</evidence>
<dbReference type="InterPro" id="IPR036116">
    <property type="entry name" value="FN3_sf"/>
</dbReference>
<dbReference type="InterPro" id="IPR003961">
    <property type="entry name" value="FN3_dom"/>
</dbReference>
<dbReference type="SMART" id="SM00060">
    <property type="entry name" value="FN3"/>
    <property type="match status" value="1"/>
</dbReference>
<dbReference type="Proteomes" id="UP001058682">
    <property type="component" value="Chromosome"/>
</dbReference>
<reference evidence="3" key="1">
    <citation type="submission" date="2019-04" db="EMBL/GenBank/DDBJ databases">
        <title>Whole genome sequencing of oral phylogroup 2 treponemes.</title>
        <authorList>
            <person name="Chan Y."/>
            <person name="Zeng H.H."/>
            <person name="Yu X.L."/>
            <person name="Leung W.K."/>
            <person name="Watt R.M."/>
        </authorList>
    </citation>
    <scope>NUCLEOTIDE SEQUENCE</scope>
    <source>
        <strain evidence="3">OMZ 835</strain>
    </source>
</reference>
<evidence type="ECO:0000256" key="1">
    <source>
        <dbReference type="SAM" id="MobiDB-lite"/>
    </source>
</evidence>
<dbReference type="PROSITE" id="PS50853">
    <property type="entry name" value="FN3"/>
    <property type="match status" value="1"/>
</dbReference>
<feature type="domain" description="Fibronectin type-III" evidence="2">
    <location>
        <begin position="394"/>
        <end position="491"/>
    </location>
</feature>
<accession>A0AAE9MVZ1</accession>
<evidence type="ECO:0000313" key="4">
    <source>
        <dbReference type="Proteomes" id="UP001058682"/>
    </source>
</evidence>
<dbReference type="Gene3D" id="2.60.120.200">
    <property type="match status" value="1"/>
</dbReference>
<dbReference type="CDD" id="cd00063">
    <property type="entry name" value="FN3"/>
    <property type="match status" value="1"/>
</dbReference>
<dbReference type="Gene3D" id="2.60.40.10">
    <property type="entry name" value="Immunoglobulins"/>
    <property type="match status" value="1"/>
</dbReference>
<protein>
    <recommendedName>
        <fullName evidence="2">Fibronectin type-III domain-containing protein</fullName>
    </recommendedName>
</protein>
<dbReference type="InterPro" id="IPR013783">
    <property type="entry name" value="Ig-like_fold"/>
</dbReference>
<feature type="region of interest" description="Disordered" evidence="1">
    <location>
        <begin position="476"/>
        <end position="499"/>
    </location>
</feature>
<dbReference type="SUPFAM" id="SSF49899">
    <property type="entry name" value="Concanavalin A-like lectins/glucanases"/>
    <property type="match status" value="1"/>
</dbReference>
<dbReference type="Pfam" id="PF00041">
    <property type="entry name" value="fn3"/>
    <property type="match status" value="1"/>
</dbReference>
<dbReference type="AlphaFoldDB" id="A0AAE9MVZ1"/>
<dbReference type="SUPFAM" id="SSF49265">
    <property type="entry name" value="Fibronectin type III"/>
    <property type="match status" value="1"/>
</dbReference>
<evidence type="ECO:0000313" key="3">
    <source>
        <dbReference type="EMBL" id="UTY34837.1"/>
    </source>
</evidence>
<sequence length="499" mass="56299">MSFVLFTILLNSAFSEDAVINFGGTFGWNNLIYSNNIEQRNGKFGLKSLGLSSAPQNITESTDMYLSFDFKETVEETGNYTVEKASLIHIEAQKAKYGEGAALCYDNPGKESLILKPSKGAFFSGTKIVKSFTIEFWLCPQTTESGSTILRWWTSLVDGNKTMYQNIAAGIFHNKLEWSFLNIWQDKNNKGLDIKLTGKSNIIPEIWSHHLITYDENTGLLEYRMNGKTEAITYMTDTGRESRQVLHSVLGTSSDVLIGLNYSGLIDELKVTNFFSKFGMPWEISSLFEKYPQDGGRIETNIIDTGGNKSRPLILKALYETPEQTDAEFFIRTADSPFNWNGTYPEWKSIKPNEEIKNISGRFFQIACNIYSDSEGLKSPIIHSFSLEYEKDNLPLPPAKIIARAGDSSVYLSWPPSIDTDVKGYLIYFGNKKGEYFDELSPIDAGNVTNYKIENLKNGKLYFFAIAAYDEENGEHADDTSKEVWARPLQSKKEGKNVE</sequence>
<proteinExistence type="predicted"/>